<protein>
    <recommendedName>
        <fullName evidence="1">Dienelactone hydrolase domain-containing protein</fullName>
    </recommendedName>
</protein>
<dbReference type="InterPro" id="IPR002925">
    <property type="entry name" value="Dienelactn_hydro"/>
</dbReference>
<gene>
    <name evidence="2" type="ORF">N0V93_002300</name>
</gene>
<comment type="caution">
    <text evidence="2">The sequence shown here is derived from an EMBL/GenBank/DDBJ whole genome shotgun (WGS) entry which is preliminary data.</text>
</comment>
<dbReference type="GO" id="GO:0016787">
    <property type="term" value="F:hydrolase activity"/>
    <property type="evidence" value="ECO:0007669"/>
    <property type="project" value="InterPro"/>
</dbReference>
<evidence type="ECO:0000313" key="3">
    <source>
        <dbReference type="Proteomes" id="UP001140453"/>
    </source>
</evidence>
<dbReference type="AlphaFoldDB" id="A0A9W8YXC0"/>
<dbReference type="InterPro" id="IPR029058">
    <property type="entry name" value="AB_hydrolase_fold"/>
</dbReference>
<keyword evidence="3" id="KW-1185">Reference proteome</keyword>
<evidence type="ECO:0000313" key="2">
    <source>
        <dbReference type="EMBL" id="KAJ4393093.1"/>
    </source>
</evidence>
<evidence type="ECO:0000259" key="1">
    <source>
        <dbReference type="Pfam" id="PF01738"/>
    </source>
</evidence>
<dbReference type="Proteomes" id="UP001140453">
    <property type="component" value="Unassembled WGS sequence"/>
</dbReference>
<proteinExistence type="predicted"/>
<dbReference type="EMBL" id="JAPEVB010000002">
    <property type="protein sequence ID" value="KAJ4393093.1"/>
    <property type="molecule type" value="Genomic_DNA"/>
</dbReference>
<accession>A0A9W8YXC0</accession>
<feature type="domain" description="Dienelactone hydrolase" evidence="1">
    <location>
        <begin position="31"/>
        <end position="249"/>
    </location>
</feature>
<name>A0A9W8YXC0_9PEZI</name>
<dbReference type="Pfam" id="PF01738">
    <property type="entry name" value="DLH"/>
    <property type="match status" value="1"/>
</dbReference>
<dbReference type="PANTHER" id="PTHR17630">
    <property type="entry name" value="DIENELACTONE HYDROLASE"/>
    <property type="match status" value="1"/>
</dbReference>
<dbReference type="PANTHER" id="PTHR17630:SF44">
    <property type="entry name" value="PROTEIN AIM2"/>
    <property type="match status" value="1"/>
</dbReference>
<dbReference type="Gene3D" id="3.40.50.1820">
    <property type="entry name" value="alpha/beta hydrolase"/>
    <property type="match status" value="1"/>
</dbReference>
<sequence length="250" mass="27695">MASNPPAQCCTVGVRHEGEPTGKIIKVGPYDAYVAEPKGSKKHDGAALLYIPDVIGIWQNSKLMADDFAANGYYTLIIDVFNGDPLPLNRPENFDIMKWLGEGSDGKNPHTKEAVDPIVEVALKYIKEQGFTKIGALGYCFGAKYVVRHYKDGIKVGYVAHPSFVEEDELAAISGPLSIAAAETDSIFPTEKRHKSEEILQKTGQPYQINLYSGVVHGFSVRCDLSKKVEKFAKEQAFFQAVQWFDEYLL</sequence>
<dbReference type="OrthoDB" id="17560at2759"/>
<dbReference type="SUPFAM" id="SSF53474">
    <property type="entry name" value="alpha/beta-Hydrolases"/>
    <property type="match status" value="1"/>
</dbReference>
<reference evidence="2" key="1">
    <citation type="submission" date="2022-10" db="EMBL/GenBank/DDBJ databases">
        <title>Tapping the CABI collections for fungal endophytes: first genome assemblies for Collariella, Neodidymelliopsis, Ascochyta clinopodiicola, Didymella pomorum, Didymosphaeria variabile, Neocosmospora piperis and Neocucurbitaria cava.</title>
        <authorList>
            <person name="Hill R."/>
        </authorList>
    </citation>
    <scope>NUCLEOTIDE SEQUENCE</scope>
    <source>
        <strain evidence="2">IMI 355082</strain>
    </source>
</reference>
<organism evidence="2 3">
    <name type="scientific">Gnomoniopsis smithogilvyi</name>
    <dbReference type="NCBI Taxonomy" id="1191159"/>
    <lineage>
        <taxon>Eukaryota</taxon>
        <taxon>Fungi</taxon>
        <taxon>Dikarya</taxon>
        <taxon>Ascomycota</taxon>
        <taxon>Pezizomycotina</taxon>
        <taxon>Sordariomycetes</taxon>
        <taxon>Sordariomycetidae</taxon>
        <taxon>Diaporthales</taxon>
        <taxon>Gnomoniaceae</taxon>
        <taxon>Gnomoniopsis</taxon>
    </lineage>
</organism>